<sequence>MSGWLQTLPLAWMALVVFGATYIVAFILHQGIAALSAGSTARSFKALSPGGFAVPRNGRSFLPAAGG</sequence>
<organism evidence="2 3">
    <name type="scientific">Mesorhizobium hawassense</name>
    <dbReference type="NCBI Taxonomy" id="1209954"/>
    <lineage>
        <taxon>Bacteria</taxon>
        <taxon>Pseudomonadati</taxon>
        <taxon>Pseudomonadota</taxon>
        <taxon>Alphaproteobacteria</taxon>
        <taxon>Hyphomicrobiales</taxon>
        <taxon>Phyllobacteriaceae</taxon>
        <taxon>Mesorhizobium</taxon>
    </lineage>
</organism>
<protein>
    <submittedName>
        <fullName evidence="2">Uncharacterized protein</fullName>
    </submittedName>
</protein>
<dbReference type="OrthoDB" id="940913at2"/>
<gene>
    <name evidence="2" type="ORF">DPM33_05500</name>
</gene>
<proteinExistence type="predicted"/>
<feature type="transmembrane region" description="Helical" evidence="1">
    <location>
        <begin position="12"/>
        <end position="35"/>
    </location>
</feature>
<keyword evidence="3" id="KW-1185">Reference proteome</keyword>
<accession>A0A330HW77</accession>
<evidence type="ECO:0000313" key="3">
    <source>
        <dbReference type="Proteomes" id="UP000251558"/>
    </source>
</evidence>
<reference evidence="3" key="1">
    <citation type="submission" date="2018-06" db="EMBL/GenBank/DDBJ databases">
        <authorList>
            <person name="Helene L.C."/>
            <person name="Dall'Agnol R."/>
            <person name="Delamuta J.R."/>
            <person name="Hungria M."/>
        </authorList>
    </citation>
    <scope>NUCLEOTIDE SEQUENCE [LARGE SCALE GENOMIC DNA]</scope>
    <source>
        <strain evidence="3">AC99b</strain>
    </source>
</reference>
<dbReference type="Proteomes" id="UP000251558">
    <property type="component" value="Unassembled WGS sequence"/>
</dbReference>
<evidence type="ECO:0000256" key="1">
    <source>
        <dbReference type="SAM" id="Phobius"/>
    </source>
</evidence>
<keyword evidence="1" id="KW-0812">Transmembrane</keyword>
<keyword evidence="1" id="KW-1133">Transmembrane helix</keyword>
<evidence type="ECO:0000313" key="2">
    <source>
        <dbReference type="EMBL" id="RAZ91930.1"/>
    </source>
</evidence>
<dbReference type="AlphaFoldDB" id="A0A330HW77"/>
<dbReference type="EMBL" id="QMBP01000002">
    <property type="protein sequence ID" value="RAZ91930.1"/>
    <property type="molecule type" value="Genomic_DNA"/>
</dbReference>
<comment type="caution">
    <text evidence="2">The sequence shown here is derived from an EMBL/GenBank/DDBJ whole genome shotgun (WGS) entry which is preliminary data.</text>
</comment>
<name>A0A330HW77_9HYPH</name>
<reference evidence="2 3" key="2">
    <citation type="submission" date="2018-07" db="EMBL/GenBank/DDBJ databases">
        <title>Diversity of Mesorhizobium strains in Brazil.</title>
        <authorList>
            <person name="Helene L.C.F."/>
            <person name="Dall'Agnol R."/>
            <person name="Delamuta J.R.M."/>
            <person name="Hungria M."/>
        </authorList>
    </citation>
    <scope>NUCLEOTIDE SEQUENCE [LARGE SCALE GENOMIC DNA]</scope>
    <source>
        <strain evidence="2 3">AC99b</strain>
    </source>
</reference>
<keyword evidence="1" id="KW-0472">Membrane</keyword>